<dbReference type="OrthoDB" id="2987506at2759"/>
<dbReference type="KEGG" id="more:E1B28_005589"/>
<accession>A0A9P7UUR0</accession>
<keyword evidence="2" id="KW-1185">Reference proteome</keyword>
<dbReference type="Proteomes" id="UP001049176">
    <property type="component" value="Chromosome 3"/>
</dbReference>
<name>A0A9P7UUR0_9AGAR</name>
<proteinExistence type="predicted"/>
<dbReference type="RefSeq" id="XP_043011243.1">
    <property type="nucleotide sequence ID" value="XM_043150158.1"/>
</dbReference>
<protein>
    <submittedName>
        <fullName evidence="1">Uncharacterized protein</fullName>
    </submittedName>
</protein>
<evidence type="ECO:0000313" key="1">
    <source>
        <dbReference type="EMBL" id="KAG7094773.1"/>
    </source>
</evidence>
<gene>
    <name evidence="1" type="ORF">E1B28_005589</name>
</gene>
<comment type="caution">
    <text evidence="1">The sequence shown here is derived from an EMBL/GenBank/DDBJ whole genome shotgun (WGS) entry which is preliminary data.</text>
</comment>
<organism evidence="1 2">
    <name type="scientific">Marasmius oreades</name>
    <name type="common">fairy-ring Marasmius</name>
    <dbReference type="NCBI Taxonomy" id="181124"/>
    <lineage>
        <taxon>Eukaryota</taxon>
        <taxon>Fungi</taxon>
        <taxon>Dikarya</taxon>
        <taxon>Basidiomycota</taxon>
        <taxon>Agaricomycotina</taxon>
        <taxon>Agaricomycetes</taxon>
        <taxon>Agaricomycetidae</taxon>
        <taxon>Agaricales</taxon>
        <taxon>Marasmiineae</taxon>
        <taxon>Marasmiaceae</taxon>
        <taxon>Marasmius</taxon>
    </lineage>
</organism>
<sequence length="89" mass="9807">MRLDFTDTSDIIINYTAPKDAPAKGVWSHGPLVVLGQTYHPETNTFSLTQSILPTAEELVQLTKLLHLEPPSQSKGRLAITNGDARHKN</sequence>
<dbReference type="EMBL" id="CM032183">
    <property type="protein sequence ID" value="KAG7094773.1"/>
    <property type="molecule type" value="Genomic_DNA"/>
</dbReference>
<evidence type="ECO:0000313" key="2">
    <source>
        <dbReference type="Proteomes" id="UP001049176"/>
    </source>
</evidence>
<reference evidence="1" key="1">
    <citation type="journal article" date="2021" name="Genome Biol. Evol.">
        <title>The assembled and annotated genome of the fairy-ring fungus Marasmius oreades.</title>
        <authorList>
            <person name="Hiltunen M."/>
            <person name="Ament-Velasquez S.L."/>
            <person name="Johannesson H."/>
        </authorList>
    </citation>
    <scope>NUCLEOTIDE SEQUENCE</scope>
    <source>
        <strain evidence="1">03SP1</strain>
    </source>
</reference>
<dbReference type="AlphaFoldDB" id="A0A9P7UUR0"/>
<dbReference type="GeneID" id="66074665"/>